<accession>A0A7Y6ICN0</accession>
<feature type="chain" id="PRO_5039731726" evidence="5">
    <location>
        <begin position="28"/>
        <end position="420"/>
    </location>
</feature>
<keyword evidence="1 6" id="KW-0378">Hydrolase</keyword>
<dbReference type="SUPFAM" id="SSF53474">
    <property type="entry name" value="alpha/beta-Hydrolases"/>
    <property type="match status" value="1"/>
</dbReference>
<keyword evidence="7" id="KW-1185">Reference proteome</keyword>
<name>A0A7Y6ICN0_9ACTN</name>
<dbReference type="PANTHER" id="PTHR10272">
    <property type="entry name" value="PLATELET-ACTIVATING FACTOR ACETYLHYDROLASE"/>
    <property type="match status" value="1"/>
</dbReference>
<dbReference type="GO" id="GO:0003847">
    <property type="term" value="F:1-alkyl-2-acetylglycerophosphocholine esterase activity"/>
    <property type="evidence" value="ECO:0007669"/>
    <property type="project" value="TreeGrafter"/>
</dbReference>
<organism evidence="6 7">
    <name type="scientific">Nonomuraea montanisoli</name>
    <dbReference type="NCBI Taxonomy" id="2741721"/>
    <lineage>
        <taxon>Bacteria</taxon>
        <taxon>Bacillati</taxon>
        <taxon>Actinomycetota</taxon>
        <taxon>Actinomycetes</taxon>
        <taxon>Streptosporangiales</taxon>
        <taxon>Streptosporangiaceae</taxon>
        <taxon>Nonomuraea</taxon>
    </lineage>
</organism>
<dbReference type="AlphaFoldDB" id="A0A7Y6ICN0"/>
<evidence type="ECO:0000313" key="7">
    <source>
        <dbReference type="Proteomes" id="UP000586042"/>
    </source>
</evidence>
<dbReference type="Pfam" id="PF03403">
    <property type="entry name" value="PAF-AH_p_II"/>
    <property type="match status" value="1"/>
</dbReference>
<protein>
    <submittedName>
        <fullName evidence="6">Alpha/beta hydrolase</fullName>
    </submittedName>
</protein>
<dbReference type="Proteomes" id="UP000586042">
    <property type="component" value="Unassembled WGS sequence"/>
</dbReference>
<feature type="signal peptide" evidence="5">
    <location>
        <begin position="1"/>
        <end position="27"/>
    </location>
</feature>
<dbReference type="PANTHER" id="PTHR10272:SF0">
    <property type="entry name" value="PLATELET-ACTIVATING FACTOR ACETYLHYDROLASE"/>
    <property type="match status" value="1"/>
</dbReference>
<evidence type="ECO:0000256" key="2">
    <source>
        <dbReference type="ARBA" id="ARBA00022963"/>
    </source>
</evidence>
<evidence type="ECO:0000256" key="1">
    <source>
        <dbReference type="ARBA" id="ARBA00022801"/>
    </source>
</evidence>
<evidence type="ECO:0000313" key="6">
    <source>
        <dbReference type="EMBL" id="NUW35805.1"/>
    </source>
</evidence>
<dbReference type="InterPro" id="IPR029058">
    <property type="entry name" value="AB_hydrolase_fold"/>
</dbReference>
<gene>
    <name evidence="6" type="ORF">HTZ77_30945</name>
</gene>
<evidence type="ECO:0000256" key="5">
    <source>
        <dbReference type="SAM" id="SignalP"/>
    </source>
</evidence>
<feature type="region of interest" description="Disordered" evidence="4">
    <location>
        <begin position="35"/>
        <end position="69"/>
    </location>
</feature>
<evidence type="ECO:0000256" key="3">
    <source>
        <dbReference type="ARBA" id="ARBA00023098"/>
    </source>
</evidence>
<reference evidence="6 7" key="1">
    <citation type="submission" date="2020-06" db="EMBL/GenBank/DDBJ databases">
        <title>Nonomuraea sp. SMC257, a novel actinomycete isolated from soil.</title>
        <authorList>
            <person name="Chanama M."/>
        </authorList>
    </citation>
    <scope>NUCLEOTIDE SEQUENCE [LARGE SCALE GENOMIC DNA]</scope>
    <source>
        <strain evidence="6 7">SMC257</strain>
    </source>
</reference>
<sequence length="420" mass="44431">MTAPSTRARLLAVPLTACLTLSAPAWATAATAASGGPTAAATSGRTTPAAAASGWGAPAAATAQPTPSTARAADVRLELPRPTGPHPVGRDILYLVDRGRTDPWVPASGPRRLMVSMYYPARSATGAPAPYMTTAEAASLLRRKAPGVKLPPEILSATRTYAATGAAPERGRHPLVVLSPGLGLPRASLTFLAEDLASRGYVVALVDHAYESSGTTLPDGRTITCAPLCDQPKPPEGGQATITRNRAKDIAFVLDELTGRHPAWRNARMIAPRRIGMAGHSLGGDAAAATMVVDRRVRAGVDLDGTFHPVVALDRPFLLLGSKADHVPGKDDTWDDGWREMRGWKRWLTVDRTDHASFTDLTILHHAVGRPGPDALPPLRSLELTRAYVGAFFDLHLKGRKQPLLDGPSPANPEVAFHNP</sequence>
<evidence type="ECO:0000256" key="4">
    <source>
        <dbReference type="SAM" id="MobiDB-lite"/>
    </source>
</evidence>
<dbReference type="EMBL" id="JABWGN010000012">
    <property type="protein sequence ID" value="NUW35805.1"/>
    <property type="molecule type" value="Genomic_DNA"/>
</dbReference>
<dbReference type="RefSeq" id="WP_175593232.1">
    <property type="nucleotide sequence ID" value="NZ_JABWGN010000012.1"/>
</dbReference>
<proteinExistence type="predicted"/>
<keyword evidence="5" id="KW-0732">Signal</keyword>
<comment type="caution">
    <text evidence="6">The sequence shown here is derived from an EMBL/GenBank/DDBJ whole genome shotgun (WGS) entry which is preliminary data.</text>
</comment>
<dbReference type="Gene3D" id="3.40.50.1820">
    <property type="entry name" value="alpha/beta hydrolase"/>
    <property type="match status" value="1"/>
</dbReference>
<keyword evidence="2" id="KW-0442">Lipid degradation</keyword>
<dbReference type="GO" id="GO:0016042">
    <property type="term" value="P:lipid catabolic process"/>
    <property type="evidence" value="ECO:0007669"/>
    <property type="project" value="UniProtKB-KW"/>
</dbReference>
<keyword evidence="3" id="KW-0443">Lipid metabolism</keyword>